<evidence type="ECO:0000313" key="8">
    <source>
        <dbReference type="EMBL" id="KUI72793.1"/>
    </source>
</evidence>
<keyword evidence="9" id="KW-1185">Reference proteome</keyword>
<reference evidence="8" key="1">
    <citation type="submission" date="2014-12" db="EMBL/GenBank/DDBJ databases">
        <title>Genome Sequence of Valsa Canker Pathogens Uncovers a Specific Adaption of Colonization on Woody Bark.</title>
        <authorList>
            <person name="Yin Z."/>
            <person name="Liu H."/>
            <person name="Gao X."/>
            <person name="Li Z."/>
            <person name="Song N."/>
            <person name="Ke X."/>
            <person name="Dai Q."/>
            <person name="Wu Y."/>
            <person name="Sun Y."/>
            <person name="Xu J.-R."/>
            <person name="Kang Z.K."/>
            <person name="Wang L."/>
            <person name="Huang L."/>
        </authorList>
    </citation>
    <scope>NUCLEOTIDE SEQUENCE [LARGE SCALE GENOMIC DNA]</scope>
    <source>
        <strain evidence="8">03-8</strain>
    </source>
</reference>
<keyword evidence="2 6" id="KW-0812">Transmembrane</keyword>
<sequence>MLEGQQPTIWGLSIAFLVIAIVAVVLRFYARRIKSQKLGPDDWTVLVALILSIGVTVNLLIMTQMGGLGTHQQYNADGSIKNPKAFLVFEKTIFAFEVLTWPTVGVTKISVVLLYQRIFATPRFRNLCWVMIAINCAWTITFTLALTFSCLPVYANWDDSIDSTCVDLKALFTTALATDVTTDFLVLFLPVYKIWQLQMSTARKVVIICMFLLGGLVSIVGIIRIHFLTQVYDALEVELQFADTTWIYSQVYYWQIIEVNVGVLSACLPTLRPVQDRFTRNLSFTHLRGSVRKLLSSSSQSHKVSDVRLDSMEEGLNRKFDSQSMAQRSEQQGNYLRYNERV</sequence>
<organism evidence="8 9">
    <name type="scientific">Cytospora mali</name>
    <name type="common">Apple Valsa canker fungus</name>
    <name type="synonym">Valsa mali</name>
    <dbReference type="NCBI Taxonomy" id="578113"/>
    <lineage>
        <taxon>Eukaryota</taxon>
        <taxon>Fungi</taxon>
        <taxon>Dikarya</taxon>
        <taxon>Ascomycota</taxon>
        <taxon>Pezizomycotina</taxon>
        <taxon>Sordariomycetes</taxon>
        <taxon>Sordariomycetidae</taxon>
        <taxon>Diaporthales</taxon>
        <taxon>Cytosporaceae</taxon>
        <taxon>Cytospora</taxon>
    </lineage>
</organism>
<dbReference type="InterPro" id="IPR049326">
    <property type="entry name" value="Rhodopsin_dom_fungi"/>
</dbReference>
<comment type="subcellular location">
    <subcellularLocation>
        <location evidence="1">Membrane</location>
        <topology evidence="1">Multi-pass membrane protein</topology>
    </subcellularLocation>
</comment>
<dbReference type="OrthoDB" id="5393606at2759"/>
<feature type="transmembrane region" description="Helical" evidence="6">
    <location>
        <begin position="175"/>
        <end position="195"/>
    </location>
</feature>
<dbReference type="Pfam" id="PF20684">
    <property type="entry name" value="Fung_rhodopsin"/>
    <property type="match status" value="1"/>
</dbReference>
<feature type="transmembrane region" description="Helical" evidence="6">
    <location>
        <begin position="12"/>
        <end position="30"/>
    </location>
</feature>
<evidence type="ECO:0000313" key="9">
    <source>
        <dbReference type="Proteomes" id="UP000078559"/>
    </source>
</evidence>
<gene>
    <name evidence="8" type="ORF">VM1G_08431</name>
</gene>
<evidence type="ECO:0000256" key="4">
    <source>
        <dbReference type="ARBA" id="ARBA00023136"/>
    </source>
</evidence>
<dbReference type="EMBL" id="CM003106">
    <property type="protein sequence ID" value="KUI72793.1"/>
    <property type="molecule type" value="Genomic_DNA"/>
</dbReference>
<dbReference type="Proteomes" id="UP000078559">
    <property type="component" value="Chromosome 9"/>
</dbReference>
<feature type="transmembrane region" description="Helical" evidence="6">
    <location>
        <begin position="42"/>
        <end position="61"/>
    </location>
</feature>
<accession>A0A194W9N4</accession>
<dbReference type="PANTHER" id="PTHR33048:SF134">
    <property type="entry name" value="INTEGRAL MEMBRANE PROTEIN"/>
    <property type="match status" value="1"/>
</dbReference>
<dbReference type="InterPro" id="IPR052337">
    <property type="entry name" value="SAT4-like"/>
</dbReference>
<dbReference type="PANTHER" id="PTHR33048">
    <property type="entry name" value="PTH11-LIKE INTEGRAL MEMBRANE PROTEIN (AFU_ORTHOLOGUE AFUA_5G11245)"/>
    <property type="match status" value="1"/>
</dbReference>
<comment type="similarity">
    <text evidence="5">Belongs to the SAT4 family.</text>
</comment>
<evidence type="ECO:0000256" key="1">
    <source>
        <dbReference type="ARBA" id="ARBA00004141"/>
    </source>
</evidence>
<feature type="domain" description="Rhodopsin" evidence="7">
    <location>
        <begin position="26"/>
        <end position="274"/>
    </location>
</feature>
<name>A0A194W9N4_CYTMA</name>
<evidence type="ECO:0000256" key="5">
    <source>
        <dbReference type="ARBA" id="ARBA00038359"/>
    </source>
</evidence>
<feature type="transmembrane region" description="Helical" evidence="6">
    <location>
        <begin position="127"/>
        <end position="155"/>
    </location>
</feature>
<evidence type="ECO:0000256" key="6">
    <source>
        <dbReference type="SAM" id="Phobius"/>
    </source>
</evidence>
<proteinExistence type="inferred from homology"/>
<protein>
    <recommendedName>
        <fullName evidence="7">Rhodopsin domain-containing protein</fullName>
    </recommendedName>
</protein>
<evidence type="ECO:0000256" key="2">
    <source>
        <dbReference type="ARBA" id="ARBA00022692"/>
    </source>
</evidence>
<keyword evidence="3 6" id="KW-1133">Transmembrane helix</keyword>
<dbReference type="GO" id="GO:0016020">
    <property type="term" value="C:membrane"/>
    <property type="evidence" value="ECO:0007669"/>
    <property type="project" value="UniProtKB-SubCell"/>
</dbReference>
<dbReference type="AlphaFoldDB" id="A0A194W9N4"/>
<evidence type="ECO:0000259" key="7">
    <source>
        <dbReference type="Pfam" id="PF20684"/>
    </source>
</evidence>
<feature type="transmembrane region" description="Helical" evidence="6">
    <location>
        <begin position="207"/>
        <end position="232"/>
    </location>
</feature>
<feature type="transmembrane region" description="Helical" evidence="6">
    <location>
        <begin position="93"/>
        <end position="115"/>
    </location>
</feature>
<keyword evidence="4 6" id="KW-0472">Membrane</keyword>
<evidence type="ECO:0000256" key="3">
    <source>
        <dbReference type="ARBA" id="ARBA00022989"/>
    </source>
</evidence>